<evidence type="ECO:0000313" key="3">
    <source>
        <dbReference type="Proteomes" id="UP000316584"/>
    </source>
</evidence>
<gene>
    <name evidence="2" type="ORF">FPZ22_02680</name>
</gene>
<dbReference type="EMBL" id="CP042218">
    <property type="protein sequence ID" value="QDW65932.1"/>
    <property type="molecule type" value="Genomic_DNA"/>
</dbReference>
<dbReference type="Proteomes" id="UP000316584">
    <property type="component" value="Chromosome"/>
</dbReference>
<reference evidence="2 3" key="1">
    <citation type="submission" date="2019-07" db="EMBL/GenBank/DDBJ databases">
        <title>Full genome sequence of Luteimonas sp. Gr-4.</title>
        <authorList>
            <person name="Im W.-T."/>
        </authorList>
    </citation>
    <scope>NUCLEOTIDE SEQUENCE [LARGE SCALE GENOMIC DNA]</scope>
    <source>
        <strain evidence="2 3">Gr-4</strain>
    </source>
</reference>
<dbReference type="PANTHER" id="PTHR36932:SF1">
    <property type="entry name" value="CAPSULAR POLYSACCHARIDE BIOSYNTHESIS PROTEIN"/>
    <property type="match status" value="1"/>
</dbReference>
<dbReference type="Gene3D" id="3.40.50.12780">
    <property type="entry name" value="N-terminal domain of ligase-like"/>
    <property type="match status" value="1"/>
</dbReference>
<evidence type="ECO:0000313" key="2">
    <source>
        <dbReference type="EMBL" id="QDW65932.1"/>
    </source>
</evidence>
<organism evidence="2 3">
    <name type="scientific">Luteimonas granuli</name>
    <dbReference type="NCBI Taxonomy" id="1176533"/>
    <lineage>
        <taxon>Bacteria</taxon>
        <taxon>Pseudomonadati</taxon>
        <taxon>Pseudomonadota</taxon>
        <taxon>Gammaproteobacteria</taxon>
        <taxon>Lysobacterales</taxon>
        <taxon>Lysobacteraceae</taxon>
        <taxon>Luteimonas</taxon>
    </lineage>
</organism>
<dbReference type="GO" id="GO:0016874">
    <property type="term" value="F:ligase activity"/>
    <property type="evidence" value="ECO:0007669"/>
    <property type="project" value="UniProtKB-KW"/>
</dbReference>
<keyword evidence="2" id="KW-0436">Ligase</keyword>
<dbReference type="OrthoDB" id="580775at2"/>
<dbReference type="SUPFAM" id="SSF56801">
    <property type="entry name" value="Acetyl-CoA synthetase-like"/>
    <property type="match status" value="1"/>
</dbReference>
<feature type="domain" description="AMP-dependent synthetase/ligase" evidence="1">
    <location>
        <begin position="119"/>
        <end position="330"/>
    </location>
</feature>
<dbReference type="AlphaFoldDB" id="A0A518N216"/>
<accession>A0A518N216</accession>
<protein>
    <submittedName>
        <fullName evidence="2">Phenylacetate--CoA ligase family protein</fullName>
    </submittedName>
</protein>
<proteinExistence type="predicted"/>
<evidence type="ECO:0000259" key="1">
    <source>
        <dbReference type="Pfam" id="PF00501"/>
    </source>
</evidence>
<dbReference type="InterPro" id="IPR053158">
    <property type="entry name" value="CapK_Type1_Caps_Biosynth"/>
</dbReference>
<dbReference type="KEGG" id="lug:FPZ22_02680"/>
<dbReference type="InterPro" id="IPR000873">
    <property type="entry name" value="AMP-dep_synth/lig_dom"/>
</dbReference>
<keyword evidence="3" id="KW-1185">Reference proteome</keyword>
<name>A0A518N216_9GAMM</name>
<dbReference type="Pfam" id="PF00501">
    <property type="entry name" value="AMP-binding"/>
    <property type="match status" value="1"/>
</dbReference>
<dbReference type="InterPro" id="IPR042099">
    <property type="entry name" value="ANL_N_sf"/>
</dbReference>
<sequence>MALLSPAGPLARIYGMAPAGVRNAFASAYGLKNDRLRYGGSFQRQLAGYRERDGWSRDRLAAWQEARLLALLRHAVANVPYYRRLHRQGDYPVEEVRTVEDLPKLPLLDKDAIRRNPEDFLATDPRSLHVLHTSGTTGTPLRLYRSTETIRGWYACFERRAREWEGVSRKDPYVLLGGQLVVPVETDRPPFWTWNAASRQLYMSVYHLAPQFMDACLDEIRRRKVVHMYGYASAMDALAAYALRTGRMDVRLRLATSNAEPLYDHQRERIAAAFSCTVRDTYGNSELSIGAFECGARRMHLSMEVAAVEVVDRVGRPRPAGEVGEFACTGLLNFDQVFIRYRMGDRGALRADESPCSCGRHSPSLAAIEGRQDDVLVTPDGRQVGRLDPVFKGGMHLVEAQIAQVAPDEIHVRVVPAAGWSPADAEAIAARLRDRVGPMAVKVIEVDGIPRTANGKFRAVVSEIDRRAAAGASP</sequence>
<dbReference type="PANTHER" id="PTHR36932">
    <property type="entry name" value="CAPSULAR POLYSACCHARIDE BIOSYNTHESIS PROTEIN"/>
    <property type="match status" value="1"/>
</dbReference>